<dbReference type="SUPFAM" id="SSF54523">
    <property type="entry name" value="Pili subunits"/>
    <property type="match status" value="1"/>
</dbReference>
<evidence type="ECO:0008006" key="4">
    <source>
        <dbReference type="Google" id="ProtNLM"/>
    </source>
</evidence>
<proteinExistence type="predicted"/>
<sequence>MKKAFTPIEVIIGIIILGIISVVAVPAKIMEILFAVIILGMLAAVSIPRLNKTREDAILTKASANIKTLVQDVQSYHNLHNDDKVDITKMSNVGLRKENNIYYFDVEKEDSCLSVEQKEESLKIKAKKVDGKKDKLCKEFLQSQNAKAILGDLLCEDTCKEEKSVEINTSANKITW</sequence>
<keyword evidence="1" id="KW-1133">Transmembrane helix</keyword>
<evidence type="ECO:0000313" key="3">
    <source>
        <dbReference type="Proteomes" id="UP000786183"/>
    </source>
</evidence>
<reference evidence="2 3" key="1">
    <citation type="submission" date="2020-07" db="EMBL/GenBank/DDBJ databases">
        <title>Transfer of Campylobacter canadensis to the novel genus Avispirillum gen. nov., that also includes two novel species recovered from migratory waterfowl: Avispirillum anseris sp. nov. and Avispirillum brantae sp. nov.</title>
        <authorList>
            <person name="Miller W.G."/>
            <person name="Chapman M.H."/>
            <person name="Yee E."/>
            <person name="Inglis G.D."/>
        </authorList>
    </citation>
    <scope>NUCLEOTIDE SEQUENCE [LARGE SCALE GENOMIC DNA]</scope>
    <source>
        <strain evidence="2 3">L283</strain>
    </source>
</reference>
<feature type="transmembrane region" description="Helical" evidence="1">
    <location>
        <begin position="32"/>
        <end position="51"/>
    </location>
</feature>
<dbReference type="EMBL" id="JACGBB010000002">
    <property type="protein sequence ID" value="MBZ7986755.1"/>
    <property type="molecule type" value="Genomic_DNA"/>
</dbReference>
<dbReference type="InterPro" id="IPR045584">
    <property type="entry name" value="Pilin-like"/>
</dbReference>
<feature type="transmembrane region" description="Helical" evidence="1">
    <location>
        <begin position="7"/>
        <end position="26"/>
    </location>
</feature>
<name>A0ABS7WPS0_9BACT</name>
<comment type="caution">
    <text evidence="2">The sequence shown here is derived from an EMBL/GenBank/DDBJ whole genome shotgun (WGS) entry which is preliminary data.</text>
</comment>
<keyword evidence="3" id="KW-1185">Reference proteome</keyword>
<keyword evidence="1" id="KW-0472">Membrane</keyword>
<dbReference type="Proteomes" id="UP000786183">
    <property type="component" value="Unassembled WGS sequence"/>
</dbReference>
<gene>
    <name evidence="2" type="ORF">AVCANL283_01315</name>
</gene>
<accession>A0ABS7WPS0</accession>
<dbReference type="RefSeq" id="WP_224325124.1">
    <property type="nucleotide sequence ID" value="NZ_JACGBB010000002.1"/>
</dbReference>
<dbReference type="Gene3D" id="3.30.700.10">
    <property type="entry name" value="Glycoprotein, Type 4 Pilin"/>
    <property type="match status" value="1"/>
</dbReference>
<evidence type="ECO:0000313" key="2">
    <source>
        <dbReference type="EMBL" id="MBZ7986755.1"/>
    </source>
</evidence>
<organism evidence="2 3">
    <name type="scientific">Campylobacter canadensis</name>
    <dbReference type="NCBI Taxonomy" id="449520"/>
    <lineage>
        <taxon>Bacteria</taxon>
        <taxon>Pseudomonadati</taxon>
        <taxon>Campylobacterota</taxon>
        <taxon>Epsilonproteobacteria</taxon>
        <taxon>Campylobacterales</taxon>
        <taxon>Campylobacteraceae</taxon>
        <taxon>Campylobacter</taxon>
    </lineage>
</organism>
<evidence type="ECO:0000256" key="1">
    <source>
        <dbReference type="SAM" id="Phobius"/>
    </source>
</evidence>
<protein>
    <recommendedName>
        <fullName evidence="4">Prepilin-type N-terminal cleavage/methylation domain-containing protein</fullName>
    </recommendedName>
</protein>
<keyword evidence="1" id="KW-0812">Transmembrane</keyword>